<dbReference type="EC" id="2.7.7.41" evidence="6"/>
<evidence type="ECO:0000256" key="17">
    <source>
        <dbReference type="ARBA" id="ARBA00023264"/>
    </source>
</evidence>
<evidence type="ECO:0000256" key="2">
    <source>
        <dbReference type="ARBA" id="ARBA00004651"/>
    </source>
</evidence>
<dbReference type="Pfam" id="PF01148">
    <property type="entry name" value="CTP_transf_1"/>
    <property type="match status" value="1"/>
</dbReference>
<dbReference type="RefSeq" id="WP_326832306.1">
    <property type="nucleotide sequence ID" value="NZ_VUNC01000007.1"/>
</dbReference>
<evidence type="ECO:0000313" key="27">
    <source>
        <dbReference type="Proteomes" id="UP000469325"/>
    </source>
</evidence>
<keyword evidence="17" id="KW-1208">Phospholipid metabolism</keyword>
<evidence type="ECO:0000256" key="1">
    <source>
        <dbReference type="ARBA" id="ARBA00001698"/>
    </source>
</evidence>
<evidence type="ECO:0000256" key="15">
    <source>
        <dbReference type="ARBA" id="ARBA00023136"/>
    </source>
</evidence>
<name>A0A6N7XPQ3_9ACTN</name>
<evidence type="ECO:0000256" key="24">
    <source>
        <dbReference type="SAM" id="MobiDB-lite"/>
    </source>
</evidence>
<comment type="subcellular location">
    <subcellularLocation>
        <location evidence="2">Cell membrane</location>
        <topology evidence="2">Multi-pass membrane protein</topology>
    </subcellularLocation>
</comment>
<feature type="compositionally biased region" description="Polar residues" evidence="24">
    <location>
        <begin position="1"/>
        <end position="12"/>
    </location>
</feature>
<evidence type="ECO:0000256" key="5">
    <source>
        <dbReference type="ARBA" id="ARBA00010185"/>
    </source>
</evidence>
<evidence type="ECO:0000256" key="8">
    <source>
        <dbReference type="ARBA" id="ARBA00022475"/>
    </source>
</evidence>
<keyword evidence="27" id="KW-1185">Reference proteome</keyword>
<feature type="transmembrane region" description="Helical" evidence="25">
    <location>
        <begin position="104"/>
        <end position="123"/>
    </location>
</feature>
<dbReference type="GO" id="GO:0004605">
    <property type="term" value="F:phosphatidate cytidylyltransferase activity"/>
    <property type="evidence" value="ECO:0007669"/>
    <property type="project" value="UniProtKB-EC"/>
</dbReference>
<sequence>MSEANGETNGSSEPKESAIDREIDKLEKKREEQEDDRVSGNLRSQKARGWTEKMLTRTTSGAIYAIVTVGCLFWGVIPTAVLVSAMAWLCCSEFYRMSRMGGRMPNEIVGLTAAILFPLAPVISPHYGLLVVILLLLIACAMWFVLNLRVTIGDVAITAFGPIYTSLMFACIVLIRKSDPGFWGGLLAFGVMGSVWLNDTAAYFVGSRFGRHKLAPKISPNKSVEGFWGGIAGTIIVWLILARLGVAGIGYGTAVACGIVVGITSVVGDLFESRIKRGVGVKDSGNIMPGHGGLLDRSDSMLFASMTAYLLLHFGGIL</sequence>
<dbReference type="GO" id="GO:0016024">
    <property type="term" value="P:CDP-diacylglycerol biosynthetic process"/>
    <property type="evidence" value="ECO:0007669"/>
    <property type="project" value="TreeGrafter"/>
</dbReference>
<evidence type="ECO:0000256" key="23">
    <source>
        <dbReference type="ARBA" id="ARBA00033406"/>
    </source>
</evidence>
<dbReference type="GO" id="GO:0005886">
    <property type="term" value="C:plasma membrane"/>
    <property type="evidence" value="ECO:0007669"/>
    <property type="project" value="UniProtKB-SubCell"/>
</dbReference>
<evidence type="ECO:0000256" key="18">
    <source>
        <dbReference type="ARBA" id="ARBA00029893"/>
    </source>
</evidence>
<evidence type="ECO:0000256" key="16">
    <source>
        <dbReference type="ARBA" id="ARBA00023209"/>
    </source>
</evidence>
<evidence type="ECO:0000256" key="12">
    <source>
        <dbReference type="ARBA" id="ARBA00022695"/>
    </source>
</evidence>
<evidence type="ECO:0000256" key="7">
    <source>
        <dbReference type="ARBA" id="ARBA00019373"/>
    </source>
</evidence>
<evidence type="ECO:0000256" key="3">
    <source>
        <dbReference type="ARBA" id="ARBA00005119"/>
    </source>
</evidence>
<feature type="compositionally biased region" description="Basic and acidic residues" evidence="24">
    <location>
        <begin position="13"/>
        <end position="38"/>
    </location>
</feature>
<proteinExistence type="inferred from homology"/>
<keyword evidence="11 25" id="KW-0812">Transmembrane</keyword>
<gene>
    <name evidence="26" type="ORF">FYJ68_08990</name>
</gene>
<evidence type="ECO:0000256" key="6">
    <source>
        <dbReference type="ARBA" id="ARBA00012487"/>
    </source>
</evidence>
<keyword evidence="16" id="KW-0594">Phospholipid biosynthesis</keyword>
<evidence type="ECO:0000256" key="22">
    <source>
        <dbReference type="ARBA" id="ARBA00032743"/>
    </source>
</evidence>
<dbReference type="PANTHER" id="PTHR46382">
    <property type="entry name" value="PHOSPHATIDATE CYTIDYLYLTRANSFERASE"/>
    <property type="match status" value="1"/>
</dbReference>
<dbReference type="AlphaFoldDB" id="A0A6N7XPQ3"/>
<dbReference type="Proteomes" id="UP000469325">
    <property type="component" value="Unassembled WGS sequence"/>
</dbReference>
<evidence type="ECO:0000256" key="19">
    <source>
        <dbReference type="ARBA" id="ARBA00031825"/>
    </source>
</evidence>
<evidence type="ECO:0000313" key="26">
    <source>
        <dbReference type="EMBL" id="MST73238.1"/>
    </source>
</evidence>
<keyword evidence="8" id="KW-1003">Cell membrane</keyword>
<evidence type="ECO:0000256" key="25">
    <source>
        <dbReference type="SAM" id="Phobius"/>
    </source>
</evidence>
<accession>A0A6N7XPQ3</accession>
<feature type="transmembrane region" description="Helical" evidence="25">
    <location>
        <begin position="181"/>
        <end position="205"/>
    </location>
</feature>
<feature type="transmembrane region" description="Helical" evidence="25">
    <location>
        <begin position="129"/>
        <end position="148"/>
    </location>
</feature>
<evidence type="ECO:0000256" key="10">
    <source>
        <dbReference type="ARBA" id="ARBA00022679"/>
    </source>
</evidence>
<evidence type="ECO:0000256" key="14">
    <source>
        <dbReference type="ARBA" id="ARBA00023098"/>
    </source>
</evidence>
<evidence type="ECO:0000256" key="11">
    <source>
        <dbReference type="ARBA" id="ARBA00022692"/>
    </source>
</evidence>
<evidence type="ECO:0000256" key="13">
    <source>
        <dbReference type="ARBA" id="ARBA00022989"/>
    </source>
</evidence>
<feature type="region of interest" description="Disordered" evidence="24">
    <location>
        <begin position="1"/>
        <end position="42"/>
    </location>
</feature>
<evidence type="ECO:0000256" key="4">
    <source>
        <dbReference type="ARBA" id="ARBA00005189"/>
    </source>
</evidence>
<feature type="transmembrane region" description="Helical" evidence="25">
    <location>
        <begin position="155"/>
        <end position="175"/>
    </location>
</feature>
<comment type="pathway">
    <text evidence="4">Lipid metabolism.</text>
</comment>
<comment type="catalytic activity">
    <reaction evidence="1">
        <text>a 1,2-diacyl-sn-glycero-3-phosphate + CTP + H(+) = a CDP-1,2-diacyl-sn-glycerol + diphosphate</text>
        <dbReference type="Rhea" id="RHEA:16229"/>
        <dbReference type="ChEBI" id="CHEBI:15378"/>
        <dbReference type="ChEBI" id="CHEBI:33019"/>
        <dbReference type="ChEBI" id="CHEBI:37563"/>
        <dbReference type="ChEBI" id="CHEBI:58332"/>
        <dbReference type="ChEBI" id="CHEBI:58608"/>
        <dbReference type="EC" id="2.7.7.41"/>
    </reaction>
</comment>
<reference evidence="26 27" key="1">
    <citation type="submission" date="2019-08" db="EMBL/GenBank/DDBJ databases">
        <title>In-depth cultivation of the pig gut microbiome towards novel bacterial diversity and tailored functional studies.</title>
        <authorList>
            <person name="Wylensek D."/>
            <person name="Hitch T.C.A."/>
            <person name="Clavel T."/>
        </authorList>
    </citation>
    <scope>NUCLEOTIDE SEQUENCE [LARGE SCALE GENOMIC DNA]</scope>
    <source>
        <strain evidence="26 27">CA-Schmier-601-WT-1</strain>
    </source>
</reference>
<keyword evidence="10 26" id="KW-0808">Transferase</keyword>
<comment type="caution">
    <text evidence="26">The sequence shown here is derived from an EMBL/GenBank/DDBJ whole genome shotgun (WGS) entry which is preliminary data.</text>
</comment>
<keyword evidence="9" id="KW-0444">Lipid biosynthesis</keyword>
<dbReference type="PANTHER" id="PTHR46382:SF1">
    <property type="entry name" value="PHOSPHATIDATE CYTIDYLYLTRANSFERASE"/>
    <property type="match status" value="1"/>
</dbReference>
<comment type="pathway">
    <text evidence="3">Phospholipid metabolism; CDP-diacylglycerol biosynthesis; CDP-diacylglycerol from sn-glycerol 3-phosphate: step 3/3.</text>
</comment>
<evidence type="ECO:0000256" key="20">
    <source>
        <dbReference type="ARBA" id="ARBA00032253"/>
    </source>
</evidence>
<feature type="transmembrane region" description="Helical" evidence="25">
    <location>
        <begin position="251"/>
        <end position="271"/>
    </location>
</feature>
<keyword evidence="14" id="KW-0443">Lipid metabolism</keyword>
<feature type="transmembrane region" description="Helical" evidence="25">
    <location>
        <begin position="62"/>
        <end position="92"/>
    </location>
</feature>
<keyword evidence="12 26" id="KW-0548">Nucleotidyltransferase</keyword>
<feature type="transmembrane region" description="Helical" evidence="25">
    <location>
        <begin position="226"/>
        <end position="245"/>
    </location>
</feature>
<evidence type="ECO:0000256" key="9">
    <source>
        <dbReference type="ARBA" id="ARBA00022516"/>
    </source>
</evidence>
<keyword evidence="13 25" id="KW-1133">Transmembrane helix</keyword>
<organism evidence="26 27">
    <name type="scientific">Olsenella porci</name>
    <dbReference type="NCBI Taxonomy" id="2652279"/>
    <lineage>
        <taxon>Bacteria</taxon>
        <taxon>Bacillati</taxon>
        <taxon>Actinomycetota</taxon>
        <taxon>Coriobacteriia</taxon>
        <taxon>Coriobacteriales</taxon>
        <taxon>Atopobiaceae</taxon>
        <taxon>Olsenella</taxon>
    </lineage>
</organism>
<comment type="similarity">
    <text evidence="5">Belongs to the CDS family.</text>
</comment>
<dbReference type="EMBL" id="VUNC01000007">
    <property type="protein sequence ID" value="MST73238.1"/>
    <property type="molecule type" value="Genomic_DNA"/>
</dbReference>
<evidence type="ECO:0000256" key="21">
    <source>
        <dbReference type="ARBA" id="ARBA00032396"/>
    </source>
</evidence>
<keyword evidence="15 25" id="KW-0472">Membrane</keyword>
<protein>
    <recommendedName>
        <fullName evidence="7">Phosphatidate cytidylyltransferase</fullName>
        <ecNumber evidence="6">2.7.7.41</ecNumber>
    </recommendedName>
    <alternativeName>
        <fullName evidence="20">CDP-DAG synthase</fullName>
    </alternativeName>
    <alternativeName>
        <fullName evidence="22">CDP-DG synthase</fullName>
    </alternativeName>
    <alternativeName>
        <fullName evidence="18">CDP-diacylglycerol synthase</fullName>
    </alternativeName>
    <alternativeName>
        <fullName evidence="21">CDP-diglyceride pyrophosphorylase</fullName>
    </alternativeName>
    <alternativeName>
        <fullName evidence="23">CDP-diglyceride synthase</fullName>
    </alternativeName>
    <alternativeName>
        <fullName evidence="19">CTP:phosphatidate cytidylyltransferase</fullName>
    </alternativeName>
</protein>